<accession>A0A6N8CQW6</accession>
<dbReference type="Pfam" id="PF02810">
    <property type="entry name" value="SEC-C"/>
    <property type="match status" value="1"/>
</dbReference>
<dbReference type="Gene3D" id="1.25.40.10">
    <property type="entry name" value="Tetratricopeptide repeat domain"/>
    <property type="match status" value="1"/>
</dbReference>
<dbReference type="RefSeq" id="WP_155218730.1">
    <property type="nucleotide sequence ID" value="NZ_WNHB01000012.1"/>
</dbReference>
<evidence type="ECO:0000313" key="2">
    <source>
        <dbReference type="Proteomes" id="UP000440978"/>
    </source>
</evidence>
<dbReference type="InterPro" id="IPR004027">
    <property type="entry name" value="SEC_C_motif"/>
</dbReference>
<comment type="caution">
    <text evidence="1">The sequence shown here is derived from an EMBL/GenBank/DDBJ whole genome shotgun (WGS) entry which is preliminary data.</text>
</comment>
<dbReference type="Proteomes" id="UP000440978">
    <property type="component" value="Unassembled WGS sequence"/>
</dbReference>
<sequence length="312" mass="36795">MLKIGRNDLCPCGSGKKYKKCCMDKDKQLNVKETLRNPFNHLLTYEGVNELSTAEIIHQLWRFGIPFKQETFLKDVEKFYSAEDLSENWFHQYSVTAKGRDEDFPWLAASILWERLAPSKKLSMEQMNDLIDSGIEYADQNDSISACDTWLKVWKAIKDRIEPKFQNLDYLDKHYKGSFFIRDFCQDLEAELHNAGLNDPVYFEKRINYCREFCNYFPKESELIIHNMRRAIADSYAKLDQYGKAESGFEKLVQDFPDNPWGYIGWGDLFFFEHKKDYHKAQELYEKGLAIAKDQMDIEAIKERLEDLKEGL</sequence>
<organism evidence="1 2">
    <name type="scientific">Terrilactibacillus tamarindi</name>
    <dbReference type="NCBI Taxonomy" id="2599694"/>
    <lineage>
        <taxon>Bacteria</taxon>
        <taxon>Bacillati</taxon>
        <taxon>Bacillota</taxon>
        <taxon>Bacilli</taxon>
        <taxon>Bacillales</taxon>
        <taxon>Bacillaceae</taxon>
        <taxon>Terrilactibacillus</taxon>
    </lineage>
</organism>
<dbReference type="OrthoDB" id="6399948at2"/>
<protein>
    <submittedName>
        <fullName evidence="1">Uncharacterized protein</fullName>
    </submittedName>
</protein>
<proteinExistence type="predicted"/>
<dbReference type="EMBL" id="WNHB01000012">
    <property type="protein sequence ID" value="MTT32070.1"/>
    <property type="molecule type" value="Genomic_DNA"/>
</dbReference>
<dbReference type="AlphaFoldDB" id="A0A6N8CQW6"/>
<reference evidence="1 2" key="1">
    <citation type="submission" date="2019-11" db="EMBL/GenBank/DDBJ databases">
        <title>Terrilactibacillus tamarindus sp. nov. BCM23-1 isolated from bark of Tamarindus indica.</title>
        <authorList>
            <person name="Kingkaew E."/>
            <person name="Tanasupawat S."/>
        </authorList>
    </citation>
    <scope>NUCLEOTIDE SEQUENCE [LARGE SCALE GENOMIC DNA]</scope>
    <source>
        <strain evidence="1 2">BCM23-1</strain>
    </source>
</reference>
<dbReference type="SUPFAM" id="SSF103642">
    <property type="entry name" value="Sec-C motif"/>
    <property type="match status" value="1"/>
</dbReference>
<dbReference type="SUPFAM" id="SSF48452">
    <property type="entry name" value="TPR-like"/>
    <property type="match status" value="1"/>
</dbReference>
<dbReference type="InterPro" id="IPR011990">
    <property type="entry name" value="TPR-like_helical_dom_sf"/>
</dbReference>
<keyword evidence="2" id="KW-1185">Reference proteome</keyword>
<gene>
    <name evidence="1" type="ORF">GMB86_08630</name>
</gene>
<evidence type="ECO:0000313" key="1">
    <source>
        <dbReference type="EMBL" id="MTT32070.1"/>
    </source>
</evidence>
<name>A0A6N8CQW6_9BACI</name>
<dbReference type="Gene3D" id="3.10.450.50">
    <property type="match status" value="1"/>
</dbReference>